<evidence type="ECO:0000259" key="1">
    <source>
        <dbReference type="PROSITE" id="PS51184"/>
    </source>
</evidence>
<feature type="domain" description="JmjC" evidence="1">
    <location>
        <begin position="246"/>
        <end position="401"/>
    </location>
</feature>
<dbReference type="RefSeq" id="WP_183621157.1">
    <property type="nucleotide sequence ID" value="NZ_CAJHAH010000007.1"/>
</dbReference>
<keyword evidence="3" id="KW-1185">Reference proteome</keyword>
<dbReference type="AlphaFoldDB" id="A0A839TH18"/>
<dbReference type="Pfam" id="PF13621">
    <property type="entry name" value="Cupin_8"/>
    <property type="match status" value="1"/>
</dbReference>
<dbReference type="PANTHER" id="PTHR12461:SF105">
    <property type="entry name" value="HYPOXIA-INDUCIBLE FACTOR 1-ALPHA INHIBITOR"/>
    <property type="match status" value="1"/>
</dbReference>
<proteinExistence type="predicted"/>
<dbReference type="SUPFAM" id="SSF51197">
    <property type="entry name" value="Clavaminate synthase-like"/>
    <property type="match status" value="1"/>
</dbReference>
<reference evidence="2 3" key="1">
    <citation type="submission" date="2020-08" db="EMBL/GenBank/DDBJ databases">
        <title>Genomic Encyclopedia of Type Strains, Phase III (KMG-III): the genomes of soil and plant-associated and newly described type strains.</title>
        <authorList>
            <person name="Whitman W."/>
        </authorList>
    </citation>
    <scope>NUCLEOTIDE SEQUENCE [LARGE SCALE GENOMIC DNA]</scope>
    <source>
        <strain evidence="2 3">CECT 5885</strain>
    </source>
</reference>
<dbReference type="InterPro" id="IPR003347">
    <property type="entry name" value="JmjC_dom"/>
</dbReference>
<comment type="caution">
    <text evidence="2">The sequence shown here is derived from an EMBL/GenBank/DDBJ whole genome shotgun (WGS) entry which is preliminary data.</text>
</comment>
<evidence type="ECO:0000313" key="2">
    <source>
        <dbReference type="EMBL" id="MBB3107706.1"/>
    </source>
</evidence>
<dbReference type="InterPro" id="IPR041667">
    <property type="entry name" value="Cupin_8"/>
</dbReference>
<accession>A0A839TH18</accession>
<evidence type="ECO:0000313" key="3">
    <source>
        <dbReference type="Proteomes" id="UP000588111"/>
    </source>
</evidence>
<dbReference type="PROSITE" id="PS51184">
    <property type="entry name" value="JMJC"/>
    <property type="match status" value="1"/>
</dbReference>
<sequence>MSAGLNVVARLPQEWHEWVATNIIRGVQTETIVETLKSNRFSDAQIKAALNDELEPVVNDSKQPIRRLPNNWKEWVATNLLEGKSKGSIANVLAQQGFSEPEIALEIQTASKSPYLRAGIKTAKTLKKREWLLETCDQLARLDAGYNQQLDIIDTPAFEIFIRDYYSKHKPVVLKKGIDHWPALKKWSPQYFADFLGDAEIEVQFDRENDALFERHSDKYRKSMLMSEFVNMIENDGESNNYYMTANNTQQNVETIRPALDDIGDFGEGYRQLLDNDAAFSTYFWMGPKGTFTPLHHDLTNNMLVQVYGSKKVTLIPAWQVPWLYNDLHVYSEVDFPNFDLKKHPLMQHVTPVEVTIDAGDALFIPIGWWHCVGGLDKSISVSFTNFNAPNNYAESFNETQS</sequence>
<protein>
    <recommendedName>
        <fullName evidence="1">JmjC domain-containing protein</fullName>
    </recommendedName>
</protein>
<dbReference type="EMBL" id="JACHXL010000006">
    <property type="protein sequence ID" value="MBB3107706.1"/>
    <property type="molecule type" value="Genomic_DNA"/>
</dbReference>
<dbReference type="PANTHER" id="PTHR12461">
    <property type="entry name" value="HYPOXIA-INDUCIBLE FACTOR 1 ALPHA INHIBITOR-RELATED"/>
    <property type="match status" value="1"/>
</dbReference>
<name>A0A839TH18_9GAMM</name>
<organism evidence="2 3">
    <name type="scientific">Psychrobacter luti</name>
    <dbReference type="NCBI Taxonomy" id="198481"/>
    <lineage>
        <taxon>Bacteria</taxon>
        <taxon>Pseudomonadati</taxon>
        <taxon>Pseudomonadota</taxon>
        <taxon>Gammaproteobacteria</taxon>
        <taxon>Moraxellales</taxon>
        <taxon>Moraxellaceae</taxon>
        <taxon>Psychrobacter</taxon>
    </lineage>
</organism>
<dbReference type="SMART" id="SM00558">
    <property type="entry name" value="JmjC"/>
    <property type="match status" value="1"/>
</dbReference>
<dbReference type="Gene3D" id="2.60.120.650">
    <property type="entry name" value="Cupin"/>
    <property type="match status" value="1"/>
</dbReference>
<dbReference type="Proteomes" id="UP000588111">
    <property type="component" value="Unassembled WGS sequence"/>
</dbReference>
<gene>
    <name evidence="2" type="ORF">FHS24_002237</name>
</gene>